<dbReference type="InterPro" id="IPR002942">
    <property type="entry name" value="S4_RNA-bd"/>
</dbReference>
<dbReference type="NCBIfam" id="TIGR01017">
    <property type="entry name" value="rpsD_bact"/>
    <property type="match status" value="1"/>
</dbReference>
<dbReference type="FunFam" id="3.10.290.10:FF:000001">
    <property type="entry name" value="30S ribosomal protein S4"/>
    <property type="match status" value="1"/>
</dbReference>
<evidence type="ECO:0000256" key="3">
    <source>
        <dbReference type="ARBA" id="ARBA00022884"/>
    </source>
</evidence>
<reference evidence="10 11" key="1">
    <citation type="journal article" date="2015" name="Proc. Natl. Acad. Sci. U.S.A.">
        <title>Expanded metabolic versatility of ubiquitous nitrite-oxidizing bacteria from the genus Nitrospira.</title>
        <authorList>
            <person name="Koch H."/>
            <person name="Lucker S."/>
            <person name="Albertsen M."/>
            <person name="Kitzinger K."/>
            <person name="Herbold C."/>
            <person name="Spieck E."/>
            <person name="Nielsen P.H."/>
            <person name="Wagner M."/>
            <person name="Daims H."/>
        </authorList>
    </citation>
    <scope>NUCLEOTIDE SEQUENCE [LARGE SCALE GENOMIC DNA]</scope>
    <source>
        <strain evidence="10 11">NSP M-1</strain>
    </source>
</reference>
<comment type="function">
    <text evidence="7">One of the primary rRNA binding proteins, it binds directly to 16S rRNA where it nucleates assembly of the body of the 30S subunit.</text>
</comment>
<name>A0A0K2G9P3_NITMO</name>
<keyword evidence="3 7" id="KW-0694">RNA-binding</keyword>
<evidence type="ECO:0000313" key="11">
    <source>
        <dbReference type="Proteomes" id="UP000069205"/>
    </source>
</evidence>
<proteinExistence type="inferred from homology"/>
<feature type="domain" description="RNA-binding S4" evidence="8">
    <location>
        <begin position="98"/>
        <end position="162"/>
    </location>
</feature>
<dbReference type="InterPro" id="IPR022801">
    <property type="entry name" value="Ribosomal_uS4"/>
</dbReference>
<comment type="similarity">
    <text evidence="1 7">Belongs to the universal ribosomal protein uS4 family.</text>
</comment>
<dbReference type="SUPFAM" id="SSF55174">
    <property type="entry name" value="Alpha-L RNA-binding motif"/>
    <property type="match status" value="1"/>
</dbReference>
<keyword evidence="11" id="KW-1185">Reference proteome</keyword>
<dbReference type="GO" id="GO:0015935">
    <property type="term" value="C:small ribosomal subunit"/>
    <property type="evidence" value="ECO:0007669"/>
    <property type="project" value="InterPro"/>
</dbReference>
<dbReference type="RefSeq" id="WP_053378965.1">
    <property type="nucleotide sequence ID" value="NZ_CP011801.1"/>
</dbReference>
<dbReference type="NCBIfam" id="NF003717">
    <property type="entry name" value="PRK05327.1"/>
    <property type="match status" value="1"/>
</dbReference>
<dbReference type="Pfam" id="PF01479">
    <property type="entry name" value="S4"/>
    <property type="match status" value="1"/>
</dbReference>
<dbReference type="CDD" id="cd00165">
    <property type="entry name" value="S4"/>
    <property type="match status" value="1"/>
</dbReference>
<dbReference type="FunFam" id="1.10.1050.10:FF:000001">
    <property type="entry name" value="30S ribosomal protein S4"/>
    <property type="match status" value="1"/>
</dbReference>
<dbReference type="GO" id="GO:0006412">
    <property type="term" value="P:translation"/>
    <property type="evidence" value="ECO:0007669"/>
    <property type="project" value="UniProtKB-UniRule"/>
</dbReference>
<dbReference type="Proteomes" id="UP000069205">
    <property type="component" value="Chromosome"/>
</dbReference>
<evidence type="ECO:0000256" key="5">
    <source>
        <dbReference type="ARBA" id="ARBA00023274"/>
    </source>
</evidence>
<evidence type="ECO:0000259" key="9">
    <source>
        <dbReference type="SMART" id="SM01390"/>
    </source>
</evidence>
<dbReference type="InterPro" id="IPR001912">
    <property type="entry name" value="Ribosomal_uS4_N"/>
</dbReference>
<dbReference type="PATRIC" id="fig|42253.5.peg.1213"/>
<dbReference type="PANTHER" id="PTHR11831:SF4">
    <property type="entry name" value="SMALL RIBOSOMAL SUBUNIT PROTEIN US4M"/>
    <property type="match status" value="1"/>
</dbReference>
<evidence type="ECO:0000256" key="2">
    <source>
        <dbReference type="ARBA" id="ARBA00022730"/>
    </source>
</evidence>
<evidence type="ECO:0000256" key="6">
    <source>
        <dbReference type="ARBA" id="ARBA00035254"/>
    </source>
</evidence>
<comment type="function">
    <text evidence="7">With S5 and S12 plays an important role in translational accuracy.</text>
</comment>
<dbReference type="PANTHER" id="PTHR11831">
    <property type="entry name" value="30S 40S RIBOSOMAL PROTEIN"/>
    <property type="match status" value="1"/>
</dbReference>
<evidence type="ECO:0000256" key="4">
    <source>
        <dbReference type="ARBA" id="ARBA00022980"/>
    </source>
</evidence>
<comment type="subunit">
    <text evidence="7">Part of the 30S ribosomal subunit. Contacts protein S5. The interaction surface between S4 and S5 is involved in control of translational fidelity.</text>
</comment>
<accession>A0A0K2G9P3</accession>
<dbReference type="InterPro" id="IPR005709">
    <property type="entry name" value="Ribosomal_uS4_bac-type"/>
</dbReference>
<dbReference type="STRING" id="42253.NITMOv2_1232"/>
<dbReference type="SMART" id="SM00363">
    <property type="entry name" value="S4"/>
    <property type="match status" value="1"/>
</dbReference>
<dbReference type="InterPro" id="IPR036986">
    <property type="entry name" value="S4_RNA-bd_sf"/>
</dbReference>
<feature type="domain" description="Small ribosomal subunit protein uS4 N-terminal" evidence="9">
    <location>
        <begin position="3"/>
        <end position="97"/>
    </location>
</feature>
<evidence type="ECO:0000313" key="10">
    <source>
        <dbReference type="EMBL" id="ALA57660.1"/>
    </source>
</evidence>
<sequence length="208" mass="23543">MAKYRGPVCRLCRREGEKLFLKGSRCMTEKCAIERRSYPPGQHGQGRPRTSDYSLQLREKQKLRRIYGLQERQFRSVFERAERQSGVTGDALLRLLECRLDNVAYRLGFAASRKQARQIVSHGHLTLNGKKITVAGALVKAGDVIEVRERSRNLVAIQSALEAVDGRGVPEWLELDKGAFKGTVRALPAKEHIALPVNEQMVVELYSR</sequence>
<dbReference type="Gene3D" id="1.10.1050.10">
    <property type="entry name" value="Ribosomal Protein S4 Delta 41, Chain A, domain 1"/>
    <property type="match status" value="1"/>
</dbReference>
<protein>
    <recommendedName>
        <fullName evidence="6 7">Small ribosomal subunit protein uS4</fullName>
    </recommendedName>
</protein>
<keyword evidence="5 7" id="KW-0687">Ribonucleoprotein</keyword>
<evidence type="ECO:0000256" key="1">
    <source>
        <dbReference type="ARBA" id="ARBA00007465"/>
    </source>
</evidence>
<dbReference type="GO" id="GO:0042274">
    <property type="term" value="P:ribosomal small subunit biogenesis"/>
    <property type="evidence" value="ECO:0007669"/>
    <property type="project" value="TreeGrafter"/>
</dbReference>
<dbReference type="GO" id="GO:0019843">
    <property type="term" value="F:rRNA binding"/>
    <property type="evidence" value="ECO:0007669"/>
    <property type="project" value="UniProtKB-UniRule"/>
</dbReference>
<dbReference type="SMART" id="SM01390">
    <property type="entry name" value="Ribosomal_S4"/>
    <property type="match status" value="1"/>
</dbReference>
<dbReference type="OrthoDB" id="9803672at2"/>
<keyword evidence="2 7" id="KW-0699">rRNA-binding</keyword>
<organism evidence="10 11">
    <name type="scientific">Nitrospira moscoviensis</name>
    <dbReference type="NCBI Taxonomy" id="42253"/>
    <lineage>
        <taxon>Bacteria</taxon>
        <taxon>Pseudomonadati</taxon>
        <taxon>Nitrospirota</taxon>
        <taxon>Nitrospiria</taxon>
        <taxon>Nitrospirales</taxon>
        <taxon>Nitrospiraceae</taxon>
        <taxon>Nitrospira</taxon>
    </lineage>
</organism>
<dbReference type="Pfam" id="PF00163">
    <property type="entry name" value="Ribosomal_S4"/>
    <property type="match status" value="1"/>
</dbReference>
<dbReference type="AlphaFoldDB" id="A0A0K2G9P3"/>
<evidence type="ECO:0000259" key="8">
    <source>
        <dbReference type="SMART" id="SM00363"/>
    </source>
</evidence>
<dbReference type="EMBL" id="CP011801">
    <property type="protein sequence ID" value="ALA57660.1"/>
    <property type="molecule type" value="Genomic_DNA"/>
</dbReference>
<dbReference type="GO" id="GO:0003735">
    <property type="term" value="F:structural constituent of ribosome"/>
    <property type="evidence" value="ECO:0007669"/>
    <property type="project" value="InterPro"/>
</dbReference>
<keyword evidence="4 7" id="KW-0689">Ribosomal protein</keyword>
<dbReference type="PROSITE" id="PS50889">
    <property type="entry name" value="S4"/>
    <property type="match status" value="1"/>
</dbReference>
<dbReference type="Gene3D" id="3.10.290.10">
    <property type="entry name" value="RNA-binding S4 domain"/>
    <property type="match status" value="1"/>
</dbReference>
<dbReference type="HAMAP" id="MF_01306_B">
    <property type="entry name" value="Ribosomal_uS4_B"/>
    <property type="match status" value="1"/>
</dbReference>
<evidence type="ECO:0000256" key="7">
    <source>
        <dbReference type="HAMAP-Rule" id="MF_01306"/>
    </source>
</evidence>
<gene>
    <name evidence="7 10" type="primary">rpsD</name>
    <name evidence="10" type="ORF">NITMOv2_1232</name>
</gene>
<dbReference type="KEGG" id="nmv:NITMOv2_1232"/>